<dbReference type="CDD" id="cd01392">
    <property type="entry name" value="HTH_LacI"/>
    <property type="match status" value="1"/>
</dbReference>
<dbReference type="Gene3D" id="3.40.50.2300">
    <property type="match status" value="2"/>
</dbReference>
<dbReference type="EMBL" id="VYKK01000005">
    <property type="protein sequence ID" value="KAA9006337.1"/>
    <property type="molecule type" value="Genomic_DNA"/>
</dbReference>
<accession>A0A5J5GE45</accession>
<feature type="domain" description="HTH lacI-type" evidence="4">
    <location>
        <begin position="20"/>
        <end position="64"/>
    </location>
</feature>
<dbReference type="InterPro" id="IPR000843">
    <property type="entry name" value="HTH_LacI"/>
</dbReference>
<dbReference type="SMART" id="SM00354">
    <property type="entry name" value="HTH_LACI"/>
    <property type="match status" value="1"/>
</dbReference>
<evidence type="ECO:0000256" key="1">
    <source>
        <dbReference type="ARBA" id="ARBA00023015"/>
    </source>
</evidence>
<evidence type="ECO:0000259" key="4">
    <source>
        <dbReference type="PROSITE" id="PS50932"/>
    </source>
</evidence>
<dbReference type="PANTHER" id="PTHR30146">
    <property type="entry name" value="LACI-RELATED TRANSCRIPTIONAL REPRESSOR"/>
    <property type="match status" value="1"/>
</dbReference>
<sequence>MMLSGKYFLKSLQVVILMKTTIRDIARLAGVSMATVSRVINHTKPVNDDIRRRVLEAMRQTGYRLEMLGEGAERSLIGFIAPAFTQTVVSELVTGIGSVLPLHGYELLIGLTDGSVESELHYLDRFRGIGAHGILFVGSQFGPQHQECLADSGIACVLAGQVSDVPGVPSVHVDNLMASYEAVTWLIQHGHSDIAMIRVGGGMGVGDERYRGFLQAMETAGLAVRPEWVAESHHSTEDGAAAMRRILEHGRPTAVFCATDWMAIGAMNELLDRGLAVPGDVSVFGFDGSYMSTIVRPKLSTVDYSATEMGMTAARTLIRLIKGGAVDPLHANVTHYLAIRGSAK</sequence>
<dbReference type="AlphaFoldDB" id="A0A5J5GE45"/>
<evidence type="ECO:0000256" key="3">
    <source>
        <dbReference type="ARBA" id="ARBA00023163"/>
    </source>
</evidence>
<name>A0A5J5GE45_9BACL</name>
<dbReference type="PROSITE" id="PS50932">
    <property type="entry name" value="HTH_LACI_2"/>
    <property type="match status" value="1"/>
</dbReference>
<dbReference type="PANTHER" id="PTHR30146:SF109">
    <property type="entry name" value="HTH-TYPE TRANSCRIPTIONAL REGULATOR GALS"/>
    <property type="match status" value="1"/>
</dbReference>
<dbReference type="Gene3D" id="1.10.260.40">
    <property type="entry name" value="lambda repressor-like DNA-binding domains"/>
    <property type="match status" value="1"/>
</dbReference>
<dbReference type="Proteomes" id="UP000367750">
    <property type="component" value="Unassembled WGS sequence"/>
</dbReference>
<dbReference type="CDD" id="cd06267">
    <property type="entry name" value="PBP1_LacI_sugar_binding-like"/>
    <property type="match status" value="1"/>
</dbReference>
<dbReference type="GO" id="GO:0003700">
    <property type="term" value="F:DNA-binding transcription factor activity"/>
    <property type="evidence" value="ECO:0007669"/>
    <property type="project" value="TreeGrafter"/>
</dbReference>
<dbReference type="PROSITE" id="PS00356">
    <property type="entry name" value="HTH_LACI_1"/>
    <property type="match status" value="1"/>
</dbReference>
<keyword evidence="6" id="KW-1185">Reference proteome</keyword>
<dbReference type="Pfam" id="PF00356">
    <property type="entry name" value="LacI"/>
    <property type="match status" value="1"/>
</dbReference>
<dbReference type="SUPFAM" id="SSF53822">
    <property type="entry name" value="Periplasmic binding protein-like I"/>
    <property type="match status" value="1"/>
</dbReference>
<dbReference type="OrthoDB" id="9796186at2"/>
<comment type="caution">
    <text evidence="5">The sequence shown here is derived from an EMBL/GenBank/DDBJ whole genome shotgun (WGS) entry which is preliminary data.</text>
</comment>
<keyword evidence="1" id="KW-0805">Transcription regulation</keyword>
<dbReference type="PRINTS" id="PR00036">
    <property type="entry name" value="HTHLACI"/>
</dbReference>
<dbReference type="SUPFAM" id="SSF47413">
    <property type="entry name" value="lambda repressor-like DNA-binding domains"/>
    <property type="match status" value="1"/>
</dbReference>
<evidence type="ECO:0000313" key="6">
    <source>
        <dbReference type="Proteomes" id="UP000367750"/>
    </source>
</evidence>
<keyword evidence="3" id="KW-0804">Transcription</keyword>
<evidence type="ECO:0000313" key="5">
    <source>
        <dbReference type="EMBL" id="KAA9006337.1"/>
    </source>
</evidence>
<protein>
    <submittedName>
        <fullName evidence="5">LacI family transcriptional regulator</fullName>
    </submittedName>
</protein>
<dbReference type="InterPro" id="IPR028082">
    <property type="entry name" value="Peripla_BP_I"/>
</dbReference>
<evidence type="ECO:0000256" key="2">
    <source>
        <dbReference type="ARBA" id="ARBA00023125"/>
    </source>
</evidence>
<dbReference type="InterPro" id="IPR010982">
    <property type="entry name" value="Lambda_DNA-bd_dom_sf"/>
</dbReference>
<organism evidence="5 6">
    <name type="scientific">Paenibacillus spiritus</name>
    <dbReference type="NCBI Taxonomy" id="2496557"/>
    <lineage>
        <taxon>Bacteria</taxon>
        <taxon>Bacillati</taxon>
        <taxon>Bacillota</taxon>
        <taxon>Bacilli</taxon>
        <taxon>Bacillales</taxon>
        <taxon>Paenibacillaceae</taxon>
        <taxon>Paenibacillus</taxon>
    </lineage>
</organism>
<dbReference type="Pfam" id="PF13377">
    <property type="entry name" value="Peripla_BP_3"/>
    <property type="match status" value="1"/>
</dbReference>
<keyword evidence="2" id="KW-0238">DNA-binding</keyword>
<dbReference type="InterPro" id="IPR046335">
    <property type="entry name" value="LacI/GalR-like_sensor"/>
</dbReference>
<proteinExistence type="predicted"/>
<dbReference type="GO" id="GO:0000976">
    <property type="term" value="F:transcription cis-regulatory region binding"/>
    <property type="evidence" value="ECO:0007669"/>
    <property type="project" value="TreeGrafter"/>
</dbReference>
<reference evidence="5 6" key="1">
    <citation type="submission" date="2019-09" db="EMBL/GenBank/DDBJ databases">
        <title>Bacillus ochoae sp. nov., Paenibacillus whitsoniae sp. nov., Paenibacillus spiritus sp. nov. Isolated from the Mars Exploration Rover during spacecraft assembly.</title>
        <authorList>
            <person name="Seuylemezian A."/>
            <person name="Vaishampayan P."/>
        </authorList>
    </citation>
    <scope>NUCLEOTIDE SEQUENCE [LARGE SCALE GENOMIC DNA]</scope>
    <source>
        <strain evidence="5 6">MER_111</strain>
    </source>
</reference>
<gene>
    <name evidence="5" type="ORF">F4V43_05085</name>
</gene>